<protein>
    <submittedName>
        <fullName evidence="2">Uncharacterized protein</fullName>
    </submittedName>
</protein>
<proteinExistence type="predicted"/>
<feature type="region of interest" description="Disordered" evidence="1">
    <location>
        <begin position="154"/>
        <end position="224"/>
    </location>
</feature>
<name>A0ABT1I644_9PSEU</name>
<feature type="region of interest" description="Disordered" evidence="1">
    <location>
        <begin position="1"/>
        <end position="51"/>
    </location>
</feature>
<keyword evidence="3" id="KW-1185">Reference proteome</keyword>
<feature type="region of interest" description="Disordered" evidence="1">
    <location>
        <begin position="87"/>
        <end position="106"/>
    </location>
</feature>
<comment type="caution">
    <text evidence="2">The sequence shown here is derived from an EMBL/GenBank/DDBJ whole genome shotgun (WGS) entry which is preliminary data.</text>
</comment>
<gene>
    <name evidence="2" type="ORF">LV75_000575</name>
</gene>
<evidence type="ECO:0000313" key="3">
    <source>
        <dbReference type="Proteomes" id="UP001205185"/>
    </source>
</evidence>
<accession>A0ABT1I644</accession>
<feature type="region of interest" description="Disordered" evidence="1">
    <location>
        <begin position="244"/>
        <end position="290"/>
    </location>
</feature>
<evidence type="ECO:0000313" key="2">
    <source>
        <dbReference type="EMBL" id="MCP2268089.1"/>
    </source>
</evidence>
<evidence type="ECO:0000256" key="1">
    <source>
        <dbReference type="SAM" id="MobiDB-lite"/>
    </source>
</evidence>
<reference evidence="2 3" key="1">
    <citation type="submission" date="2022-06" db="EMBL/GenBank/DDBJ databases">
        <title>Genomic Encyclopedia of Archaeal and Bacterial Type Strains, Phase II (KMG-II): from individual species to whole genera.</title>
        <authorList>
            <person name="Goeker M."/>
        </authorList>
    </citation>
    <scope>NUCLEOTIDE SEQUENCE [LARGE SCALE GENOMIC DNA]</scope>
    <source>
        <strain evidence="2 3">DSM 44255</strain>
    </source>
</reference>
<organism evidence="2 3">
    <name type="scientific">Actinokineospora diospyrosa</name>
    <dbReference type="NCBI Taxonomy" id="103728"/>
    <lineage>
        <taxon>Bacteria</taxon>
        <taxon>Bacillati</taxon>
        <taxon>Actinomycetota</taxon>
        <taxon>Actinomycetes</taxon>
        <taxon>Pseudonocardiales</taxon>
        <taxon>Pseudonocardiaceae</taxon>
        <taxon>Actinokineospora</taxon>
    </lineage>
</organism>
<feature type="compositionally biased region" description="Basic and acidic residues" evidence="1">
    <location>
        <begin position="196"/>
        <end position="205"/>
    </location>
</feature>
<dbReference type="Proteomes" id="UP001205185">
    <property type="component" value="Unassembled WGS sequence"/>
</dbReference>
<dbReference type="EMBL" id="JAMTCO010000002">
    <property type="protein sequence ID" value="MCP2268089.1"/>
    <property type="molecule type" value="Genomic_DNA"/>
</dbReference>
<sequence>MPSQPRRVSPANPAPGHSNPAVPTRPSSGPPQPTCSAVGPSGANPAPTRSASAHLLSAWTLGPGGANPAPVRSASAHLLSPWTLGPGGAIPARPRQPTYPAPGQSESLVPNARWGELVLRGGTTPVAFPRGRACFWAPALRFCVGCCRGPAQNKFAPSSSSHCRGSGPMLPPGNEASPGAEGGGPNPLPRTPNHGLRQDQPDRKPPNTQLTAQHRQTEPSNRSLWTTRTIVDNHNHAHKIIRHKSPQYTAYRGSPTNRQHQPPPCGHQKTLWAPADVVDNQPPQPTNLSP</sequence>
<feature type="compositionally biased region" description="Polar residues" evidence="1">
    <location>
        <begin position="206"/>
        <end position="224"/>
    </location>
</feature>